<dbReference type="OrthoDB" id="10262656at2759"/>
<evidence type="ECO:0000313" key="10">
    <source>
        <dbReference type="Proteomes" id="UP000824998"/>
    </source>
</evidence>
<dbReference type="GO" id="GO:0022857">
    <property type="term" value="F:transmembrane transporter activity"/>
    <property type="evidence" value="ECO:0007669"/>
    <property type="project" value="InterPro"/>
</dbReference>
<comment type="subcellular location">
    <subcellularLocation>
        <location evidence="1">Membrane</location>
        <topology evidence="1">Multi-pass membrane protein</topology>
    </subcellularLocation>
</comment>
<evidence type="ECO:0000256" key="6">
    <source>
        <dbReference type="SAM" id="MobiDB-lite"/>
    </source>
</evidence>
<evidence type="ECO:0000256" key="5">
    <source>
        <dbReference type="ARBA" id="ARBA00023136"/>
    </source>
</evidence>
<feature type="transmembrane region" description="Helical" evidence="7">
    <location>
        <begin position="98"/>
        <end position="115"/>
    </location>
</feature>
<dbReference type="PROSITE" id="PS50850">
    <property type="entry name" value="MFS"/>
    <property type="match status" value="1"/>
</dbReference>
<evidence type="ECO:0000313" key="9">
    <source>
        <dbReference type="EMBL" id="KAG9239517.1"/>
    </source>
</evidence>
<dbReference type="SUPFAM" id="SSF103473">
    <property type="entry name" value="MFS general substrate transporter"/>
    <property type="match status" value="1"/>
</dbReference>
<dbReference type="Pfam" id="PF07690">
    <property type="entry name" value="MFS_1"/>
    <property type="match status" value="1"/>
</dbReference>
<dbReference type="Gene3D" id="1.20.1250.20">
    <property type="entry name" value="MFS general substrate transporter like domains"/>
    <property type="match status" value="1"/>
</dbReference>
<evidence type="ECO:0000256" key="1">
    <source>
        <dbReference type="ARBA" id="ARBA00004141"/>
    </source>
</evidence>
<dbReference type="AlphaFoldDB" id="A0A9P8CAH2"/>
<dbReference type="PRINTS" id="PR01035">
    <property type="entry name" value="TCRTETA"/>
</dbReference>
<reference evidence="9" key="1">
    <citation type="journal article" date="2021" name="IMA Fungus">
        <title>Genomic characterization of three marine fungi, including Emericellopsis atlantica sp. nov. with signatures of a generalist lifestyle and marine biomass degradation.</title>
        <authorList>
            <person name="Hagestad O.C."/>
            <person name="Hou L."/>
            <person name="Andersen J.H."/>
            <person name="Hansen E.H."/>
            <person name="Altermark B."/>
            <person name="Li C."/>
            <person name="Kuhnert E."/>
            <person name="Cox R.J."/>
            <person name="Crous P.W."/>
            <person name="Spatafora J.W."/>
            <person name="Lail K."/>
            <person name="Amirebrahimi M."/>
            <person name="Lipzen A."/>
            <person name="Pangilinan J."/>
            <person name="Andreopoulos W."/>
            <person name="Hayes R.D."/>
            <person name="Ng V."/>
            <person name="Grigoriev I.V."/>
            <person name="Jackson S.A."/>
            <person name="Sutton T.D.S."/>
            <person name="Dobson A.D.W."/>
            <person name="Rama T."/>
        </authorList>
    </citation>
    <scope>NUCLEOTIDE SEQUENCE</scope>
    <source>
        <strain evidence="9">TRa018bII</strain>
    </source>
</reference>
<feature type="transmembrane region" description="Helical" evidence="7">
    <location>
        <begin position="287"/>
        <end position="312"/>
    </location>
</feature>
<dbReference type="EMBL" id="MU251358">
    <property type="protein sequence ID" value="KAG9239517.1"/>
    <property type="molecule type" value="Genomic_DNA"/>
</dbReference>
<dbReference type="InterPro" id="IPR001958">
    <property type="entry name" value="Tet-R_TetA/multi-R_MdtG-like"/>
</dbReference>
<organism evidence="9 10">
    <name type="scientific">Amylocarpus encephaloides</name>
    <dbReference type="NCBI Taxonomy" id="45428"/>
    <lineage>
        <taxon>Eukaryota</taxon>
        <taxon>Fungi</taxon>
        <taxon>Dikarya</taxon>
        <taxon>Ascomycota</taxon>
        <taxon>Pezizomycotina</taxon>
        <taxon>Leotiomycetes</taxon>
        <taxon>Helotiales</taxon>
        <taxon>Helotiales incertae sedis</taxon>
        <taxon>Amylocarpus</taxon>
    </lineage>
</organism>
<evidence type="ECO:0000256" key="3">
    <source>
        <dbReference type="ARBA" id="ARBA00022692"/>
    </source>
</evidence>
<feature type="region of interest" description="Disordered" evidence="6">
    <location>
        <begin position="232"/>
        <end position="254"/>
    </location>
</feature>
<keyword evidence="5 7" id="KW-0472">Membrane</keyword>
<dbReference type="Proteomes" id="UP000824998">
    <property type="component" value="Unassembled WGS sequence"/>
</dbReference>
<gene>
    <name evidence="9" type="ORF">BJ875DRAFT_501371</name>
</gene>
<keyword evidence="10" id="KW-1185">Reference proteome</keyword>
<feature type="transmembrane region" description="Helical" evidence="7">
    <location>
        <begin position="159"/>
        <end position="178"/>
    </location>
</feature>
<comment type="caution">
    <text evidence="9">The sequence shown here is derived from an EMBL/GenBank/DDBJ whole genome shotgun (WGS) entry which is preliminary data.</text>
</comment>
<dbReference type="InterPro" id="IPR011701">
    <property type="entry name" value="MFS"/>
</dbReference>
<dbReference type="CDD" id="cd17330">
    <property type="entry name" value="MFS_SLC46_TetA_like"/>
    <property type="match status" value="1"/>
</dbReference>
<feature type="transmembrane region" description="Helical" evidence="7">
    <location>
        <begin position="127"/>
        <end position="147"/>
    </location>
</feature>
<dbReference type="InterPro" id="IPR020846">
    <property type="entry name" value="MFS_dom"/>
</dbReference>
<evidence type="ECO:0000256" key="7">
    <source>
        <dbReference type="SAM" id="Phobius"/>
    </source>
</evidence>
<dbReference type="PANTHER" id="PTHR23504">
    <property type="entry name" value="MAJOR FACILITATOR SUPERFAMILY DOMAIN-CONTAINING PROTEIN 10"/>
    <property type="match status" value="1"/>
</dbReference>
<feature type="transmembrane region" description="Helical" evidence="7">
    <location>
        <begin position="469"/>
        <end position="489"/>
    </location>
</feature>
<evidence type="ECO:0000256" key="4">
    <source>
        <dbReference type="ARBA" id="ARBA00022989"/>
    </source>
</evidence>
<proteinExistence type="predicted"/>
<feature type="transmembrane region" description="Helical" evidence="7">
    <location>
        <begin position="366"/>
        <end position="388"/>
    </location>
</feature>
<accession>A0A9P8CAH2</accession>
<keyword evidence="4 7" id="KW-1133">Transmembrane helix</keyword>
<keyword evidence="3 7" id="KW-0812">Transmembrane</keyword>
<name>A0A9P8CAH2_9HELO</name>
<feature type="transmembrane region" description="Helical" evidence="7">
    <location>
        <begin position="66"/>
        <end position="86"/>
    </location>
</feature>
<dbReference type="GO" id="GO:0016020">
    <property type="term" value="C:membrane"/>
    <property type="evidence" value="ECO:0007669"/>
    <property type="project" value="UniProtKB-SubCell"/>
</dbReference>
<feature type="domain" description="Major facilitator superfamily (MFS) profile" evidence="8">
    <location>
        <begin position="27"/>
        <end position="493"/>
    </location>
</feature>
<feature type="transmembrane region" description="Helical" evidence="7">
    <location>
        <begin position="400"/>
        <end position="422"/>
    </location>
</feature>
<evidence type="ECO:0000256" key="2">
    <source>
        <dbReference type="ARBA" id="ARBA00022448"/>
    </source>
</evidence>
<sequence length="493" mass="54046">MEDEYVKDDDTEIDDANDNGHPFPAKQLFFLALCRIAEPIALTLVFPFSNDMIKSFGGEVAEKSGLYNGLFLGSFSMAEMITAFLWGMLSDKIGRKPVLLLGCIGTAISMLVIGFSKNIWMAILGRAFGGGLNGNIGVVQTMVGELVTNPKHEPRAYTIMPIFYSIGITIGPAIGGYLAKPAESFPSSLGKVRLFVKFPYLLPNLVCVTMLLVTVCLVVTLLKETHPKILERRRRKASQEHGLTDPGNTPLLSGLDGTADEAAYGTDSSSSSIFGDPKPSLKVSWKILNPIIAICLLTSHTLSYIQLIPIFLQAKHDYSVPKYFLGGVGGLERPLWQSGRVMMTGGFVSMFVQAVLFTMCTNRFGIIRVFAFVTFLHPVVYFTLPYIAFIPDGVWQNVVFYTWLIIRTIFGVFPYPIFLIFVKRATPDSAMLGRVNGIVASTGAAFRTVSPPLAGLLQTIGDSHHLSALPWWGTGMLAVVGSIQCWSLVKQFR</sequence>
<evidence type="ECO:0000259" key="8">
    <source>
        <dbReference type="PROSITE" id="PS50850"/>
    </source>
</evidence>
<feature type="transmembrane region" description="Helical" evidence="7">
    <location>
        <begin position="431"/>
        <end position="449"/>
    </location>
</feature>
<feature type="transmembrane region" description="Helical" evidence="7">
    <location>
        <begin position="198"/>
        <end position="222"/>
    </location>
</feature>
<protein>
    <submittedName>
        <fullName evidence="9">Major facilitator superfamily domain-containing protein</fullName>
    </submittedName>
</protein>
<dbReference type="InterPro" id="IPR036259">
    <property type="entry name" value="MFS_trans_sf"/>
</dbReference>
<keyword evidence="2" id="KW-0813">Transport</keyword>
<feature type="transmembrane region" description="Helical" evidence="7">
    <location>
        <begin position="28"/>
        <end position="46"/>
    </location>
</feature>
<dbReference type="PANTHER" id="PTHR23504:SF2">
    <property type="entry name" value="TRANSPORTER, PUTATIVE (AFU_ORTHOLOGUE AFUA_8G04150)-RELATED"/>
    <property type="match status" value="1"/>
</dbReference>